<accession>A0A507CQ71</accession>
<keyword evidence="2" id="KW-1185">Reference proteome</keyword>
<dbReference type="Proteomes" id="UP000317494">
    <property type="component" value="Unassembled WGS sequence"/>
</dbReference>
<evidence type="ECO:0000313" key="2">
    <source>
        <dbReference type="Proteomes" id="UP000317494"/>
    </source>
</evidence>
<evidence type="ECO:0000313" key="1">
    <source>
        <dbReference type="EMBL" id="TPX41230.1"/>
    </source>
</evidence>
<dbReference type="VEuPathDB" id="FungiDB:SeMB42_g05660"/>
<name>A0A507CQ71_9FUNG</name>
<sequence length="81" mass="9422">MKAEEPSTEFKYRGPIEALPFYLNSHECGHRHFGRRVTRIVSFNSSLMNLHHYVNLLNSDILTESYSRSPKNKIGQEGIDR</sequence>
<organism evidence="1 2">
    <name type="scientific">Synchytrium endobioticum</name>
    <dbReference type="NCBI Taxonomy" id="286115"/>
    <lineage>
        <taxon>Eukaryota</taxon>
        <taxon>Fungi</taxon>
        <taxon>Fungi incertae sedis</taxon>
        <taxon>Chytridiomycota</taxon>
        <taxon>Chytridiomycota incertae sedis</taxon>
        <taxon>Chytridiomycetes</taxon>
        <taxon>Synchytriales</taxon>
        <taxon>Synchytriaceae</taxon>
        <taxon>Synchytrium</taxon>
    </lineage>
</organism>
<reference evidence="1 2" key="1">
    <citation type="journal article" date="2019" name="Sci. Rep.">
        <title>Comparative genomics of chytrid fungi reveal insights into the obligate biotrophic and pathogenic lifestyle of Synchytrium endobioticum.</title>
        <authorList>
            <person name="van de Vossenberg B.T.L.H."/>
            <person name="Warris S."/>
            <person name="Nguyen H.D.T."/>
            <person name="van Gent-Pelzer M.P.E."/>
            <person name="Joly D.L."/>
            <person name="van de Geest H.C."/>
            <person name="Bonants P.J.M."/>
            <person name="Smith D.S."/>
            <person name="Levesque C.A."/>
            <person name="van der Lee T.A.J."/>
        </authorList>
    </citation>
    <scope>NUCLEOTIDE SEQUENCE [LARGE SCALE GENOMIC DNA]</scope>
    <source>
        <strain evidence="1 2">MB42</strain>
    </source>
</reference>
<proteinExistence type="predicted"/>
<protein>
    <submittedName>
        <fullName evidence="1">Uncharacterized protein</fullName>
    </submittedName>
</protein>
<dbReference type="AlphaFoldDB" id="A0A507CQ71"/>
<dbReference type="EMBL" id="QEAN01000279">
    <property type="protein sequence ID" value="TPX41230.1"/>
    <property type="molecule type" value="Genomic_DNA"/>
</dbReference>
<gene>
    <name evidence="1" type="ORF">SeMB42_g05660</name>
</gene>
<comment type="caution">
    <text evidence="1">The sequence shown here is derived from an EMBL/GenBank/DDBJ whole genome shotgun (WGS) entry which is preliminary data.</text>
</comment>